<dbReference type="EC" id="3.1.13.5" evidence="2"/>
<gene>
    <name evidence="2" type="ORF">J2X12_001952</name>
</gene>
<dbReference type="RefSeq" id="WP_310112464.1">
    <property type="nucleotide sequence ID" value="NZ_JAVDTN010000007.1"/>
</dbReference>
<reference evidence="2" key="1">
    <citation type="submission" date="2023-07" db="EMBL/GenBank/DDBJ databases">
        <title>Sorghum-associated microbial communities from plants grown in Nebraska, USA.</title>
        <authorList>
            <person name="Schachtman D."/>
        </authorList>
    </citation>
    <scope>NUCLEOTIDE SEQUENCE</scope>
    <source>
        <strain evidence="2">BE261</strain>
    </source>
</reference>
<dbReference type="SMART" id="SM00474">
    <property type="entry name" value="35EXOc"/>
    <property type="match status" value="1"/>
</dbReference>
<dbReference type="CDD" id="cd06142">
    <property type="entry name" value="RNaseD_exo"/>
    <property type="match status" value="1"/>
</dbReference>
<dbReference type="GeneID" id="97422875"/>
<dbReference type="InterPro" id="IPR002562">
    <property type="entry name" value="3'-5'_exonuclease_dom"/>
</dbReference>
<dbReference type="PANTHER" id="PTHR47649:SF1">
    <property type="entry name" value="RIBONUCLEASE D"/>
    <property type="match status" value="1"/>
</dbReference>
<name>A0AAW8NCL7_PSEOX</name>
<dbReference type="Gene3D" id="3.30.420.10">
    <property type="entry name" value="Ribonuclease H-like superfamily/Ribonuclease H"/>
    <property type="match status" value="1"/>
</dbReference>
<dbReference type="GO" id="GO:0003676">
    <property type="term" value="F:nucleic acid binding"/>
    <property type="evidence" value="ECO:0007669"/>
    <property type="project" value="InterPro"/>
</dbReference>
<evidence type="ECO:0000313" key="3">
    <source>
        <dbReference type="Proteomes" id="UP001262032"/>
    </source>
</evidence>
<dbReference type="GO" id="GO:0033890">
    <property type="term" value="F:ribonuclease D activity"/>
    <property type="evidence" value="ECO:0007669"/>
    <property type="project" value="UniProtKB-EC"/>
</dbReference>
<sequence>MTTIFSDDIPATVLAALKNSPLVACDTETSGLDWLTDRLELCQIFAPTYGTLLLRVGDTRPTNLIGLIQDPRIKKVFHHAPFDLAFMRRAWQVEPRNIVCTKIASKLVAGNRAQEHSLQSLLESRLGINLRKGAARTSDWGAVLLAPEQVEYAAGDVKHLIPLYESLLTDIKAGDLQDLYNQCCEFLTTRCKLDQLGLGDIFSY</sequence>
<keyword evidence="2" id="KW-0378">Hydrolase</keyword>
<dbReference type="Pfam" id="PF01612">
    <property type="entry name" value="DNA_pol_A_exo1"/>
    <property type="match status" value="1"/>
</dbReference>
<proteinExistence type="predicted"/>
<dbReference type="InterPro" id="IPR012337">
    <property type="entry name" value="RNaseH-like_sf"/>
</dbReference>
<evidence type="ECO:0000313" key="2">
    <source>
        <dbReference type="EMBL" id="MDR7163937.1"/>
    </source>
</evidence>
<protein>
    <submittedName>
        <fullName evidence="2">Ribonuclease D</fullName>
        <ecNumber evidence="2">3.1.13.5</ecNumber>
    </submittedName>
</protein>
<feature type="domain" description="3'-5' exonuclease" evidence="1">
    <location>
        <begin position="1"/>
        <end position="172"/>
    </location>
</feature>
<dbReference type="InterPro" id="IPR036397">
    <property type="entry name" value="RNaseH_sf"/>
</dbReference>
<dbReference type="InterPro" id="IPR051086">
    <property type="entry name" value="RNase_D-like"/>
</dbReference>
<evidence type="ECO:0000259" key="1">
    <source>
        <dbReference type="SMART" id="SM00474"/>
    </source>
</evidence>
<accession>A0AAW8NCL7</accession>
<dbReference type="AlphaFoldDB" id="A0AAW8NCL7"/>
<dbReference type="EMBL" id="JAVDWN010000005">
    <property type="protein sequence ID" value="MDR7163937.1"/>
    <property type="molecule type" value="Genomic_DNA"/>
</dbReference>
<organism evidence="2 3">
    <name type="scientific">Pseudarthrobacter oxydans</name>
    <name type="common">Arthrobacter oxydans</name>
    <dbReference type="NCBI Taxonomy" id="1671"/>
    <lineage>
        <taxon>Bacteria</taxon>
        <taxon>Bacillati</taxon>
        <taxon>Actinomycetota</taxon>
        <taxon>Actinomycetes</taxon>
        <taxon>Micrococcales</taxon>
        <taxon>Micrococcaceae</taxon>
        <taxon>Pseudarthrobacter</taxon>
    </lineage>
</organism>
<dbReference type="PANTHER" id="PTHR47649">
    <property type="entry name" value="RIBONUCLEASE D"/>
    <property type="match status" value="1"/>
</dbReference>
<dbReference type="GO" id="GO:0006139">
    <property type="term" value="P:nucleobase-containing compound metabolic process"/>
    <property type="evidence" value="ECO:0007669"/>
    <property type="project" value="InterPro"/>
</dbReference>
<dbReference type="Proteomes" id="UP001262032">
    <property type="component" value="Unassembled WGS sequence"/>
</dbReference>
<dbReference type="GO" id="GO:0008408">
    <property type="term" value="F:3'-5' exonuclease activity"/>
    <property type="evidence" value="ECO:0007669"/>
    <property type="project" value="InterPro"/>
</dbReference>
<dbReference type="SUPFAM" id="SSF53098">
    <property type="entry name" value="Ribonuclease H-like"/>
    <property type="match status" value="1"/>
</dbReference>
<comment type="caution">
    <text evidence="2">The sequence shown here is derived from an EMBL/GenBank/DDBJ whole genome shotgun (WGS) entry which is preliminary data.</text>
</comment>